<evidence type="ECO:0000313" key="7">
    <source>
        <dbReference type="EMBL" id="BAE19709.1"/>
    </source>
</evidence>
<evidence type="ECO:0000256" key="1">
    <source>
        <dbReference type="SAM" id="Coils"/>
    </source>
</evidence>
<keyword evidence="7" id="KW-0614">Plasmid</keyword>
<evidence type="ECO:0000259" key="3">
    <source>
        <dbReference type="Pfam" id="PF03432"/>
    </source>
</evidence>
<reference evidence="7" key="1">
    <citation type="journal article" date="2006" name="Plasmid">
        <title>Sequence and analysis of the 46.6-kb plasmid pA1 from Sphingomonas sp. A1 that corresponds to the typical IncP-1beta plasmid backbone without any accessory gene.</title>
        <authorList>
            <person name="Harada K.M."/>
            <person name="Aso Y."/>
            <person name="Hashimoto W."/>
            <person name="Mikami B."/>
            <person name="Murata K."/>
        </authorList>
    </citation>
    <scope>NUCLEOTIDE SEQUENCE</scope>
    <source>
        <strain evidence="7">A1</strain>
        <plasmid evidence="7">pA1</plasmid>
    </source>
</reference>
<geneLocation type="plasmid" evidence="7">
    <name>pA1</name>
</geneLocation>
<feature type="domain" description="MobA/VirD2-like nuclease" evidence="3">
    <location>
        <begin position="22"/>
        <end position="154"/>
    </location>
</feature>
<dbReference type="Pfam" id="PF18821">
    <property type="entry name" value="LPD7"/>
    <property type="match status" value="1"/>
</dbReference>
<proteinExistence type="predicted"/>
<dbReference type="AlphaFoldDB" id="Q4AC74"/>
<feature type="region of interest" description="Disordered" evidence="2">
    <location>
        <begin position="634"/>
        <end position="660"/>
    </location>
</feature>
<dbReference type="Pfam" id="PF22287">
    <property type="entry name" value="TraI-like_C"/>
    <property type="match status" value="1"/>
</dbReference>
<feature type="compositionally biased region" description="Basic and acidic residues" evidence="2">
    <location>
        <begin position="510"/>
        <end position="537"/>
    </location>
</feature>
<feature type="region of interest" description="Disordered" evidence="2">
    <location>
        <begin position="510"/>
        <end position="556"/>
    </location>
</feature>
<dbReference type="NCBIfam" id="NF041893">
    <property type="entry name" value="TraI_MobP_relax"/>
    <property type="match status" value="1"/>
</dbReference>
<name>Q4AC74_9SPHN</name>
<dbReference type="EMBL" id="AB231906">
    <property type="protein sequence ID" value="BAE19709.1"/>
    <property type="molecule type" value="Genomic_DNA"/>
</dbReference>
<dbReference type="Pfam" id="PF03432">
    <property type="entry name" value="Relaxase"/>
    <property type="match status" value="1"/>
</dbReference>
<sequence>MIAKHVPMRSLGKSDFAGLVNYVTDAQSKDHRLGQVQITNCDAVSVQDAITEVLATQHTNTRAKGDKTYHLIVSFRAGEQPSADTLRAIEERICAGLGYGEHQRVSAVHNDTDNLHIHIAINKIHPTRRTMHEPYYSHRALAELCTALERDYGLERDNHEPRQRGAEGRAADMERHAGVESLVGWIKRECLDEIKGAQSWQELHQVMRDNGLELRERANGLVIEAGDGTMVKASTLARDLSKPKLEVRLGPFEPSPERQTRTKAKRQYQKDPIRLRVNTVELYARYKAEQQTLTATRGQALEQARRRKDRLVEAAKRSNRLRRATIKVVGESRTNKKLLYAQASKALRDEIQAINKQYQQDRQALYDSHSRRTWADWLKKEATHGNAEALAALRAREAAQGLQGNTIQGRGDARPGHAPVTDNITKKGTIIFRAGLSAVRDDGDKLQVSREATREGLQEALRLAMERYGSRITVNGTTQFKAQVIRAAVDSQLPITFADPALESRRLALLKKENTHERPDRTDRTERADQRPAEHRGRAGRGPGGPGQRAAAHDDAARPVAIARAGFGRPGAGRTDAAGVHAGAVHRKPDIGRIGRVPPPQSQHRLRTLSQLGVVRIAGGSEVLLPRDVPRHLEQQGTQPDHQLRRGISRPGTGVATAPPGLAAADKYIAEREAKRSKGFDIPKHARYTDGDGALAFQGVRNIEGQALALLKRGDEVMVMPIDQATARRLSRIAVGDAVTITPKGSIKTSKGRSR</sequence>
<dbReference type="InterPro" id="IPR054462">
    <property type="entry name" value="TraI_M"/>
</dbReference>
<dbReference type="Pfam" id="PF22863">
    <property type="entry name" value="TraI_middle"/>
    <property type="match status" value="1"/>
</dbReference>
<protein>
    <submittedName>
        <fullName evidence="7">TraI</fullName>
    </submittedName>
</protein>
<dbReference type="InterPro" id="IPR054461">
    <property type="entry name" value="TraI-like_C"/>
</dbReference>
<accession>Q4AC74</accession>
<evidence type="ECO:0000259" key="6">
    <source>
        <dbReference type="Pfam" id="PF22863"/>
    </source>
</evidence>
<organism evidence="7">
    <name type="scientific">Sphingomonas sp. A1</name>
    <dbReference type="NCBI Taxonomy" id="90322"/>
    <lineage>
        <taxon>Bacteria</taxon>
        <taxon>Pseudomonadati</taxon>
        <taxon>Pseudomonadota</taxon>
        <taxon>Alphaproteobacteria</taxon>
        <taxon>Sphingomonadales</taxon>
        <taxon>Sphingomonadaceae</taxon>
        <taxon>Sphingomonas</taxon>
    </lineage>
</organism>
<gene>
    <name evidence="7" type="primary">traI</name>
</gene>
<dbReference type="InterPro" id="IPR005094">
    <property type="entry name" value="Endonuclease_MobA/VirD2"/>
</dbReference>
<evidence type="ECO:0000259" key="4">
    <source>
        <dbReference type="Pfam" id="PF18821"/>
    </source>
</evidence>
<feature type="domain" description="TraI-like middle" evidence="6">
    <location>
        <begin position="167"/>
        <end position="254"/>
    </location>
</feature>
<dbReference type="InterPro" id="IPR049751">
    <property type="entry name" value="TraI/MobA_relaxases"/>
</dbReference>
<feature type="domain" description="TraI-like C-terminal" evidence="5">
    <location>
        <begin position="664"/>
        <end position="748"/>
    </location>
</feature>
<keyword evidence="1" id="KW-0175">Coiled coil</keyword>
<feature type="coiled-coil region" evidence="1">
    <location>
        <begin position="301"/>
        <end position="364"/>
    </location>
</feature>
<feature type="region of interest" description="Disordered" evidence="2">
    <location>
        <begin position="249"/>
        <end position="268"/>
    </location>
</feature>
<dbReference type="InterPro" id="IPR040677">
    <property type="entry name" value="LPD7"/>
</dbReference>
<evidence type="ECO:0000259" key="5">
    <source>
        <dbReference type="Pfam" id="PF22287"/>
    </source>
</evidence>
<evidence type="ECO:0000256" key="2">
    <source>
        <dbReference type="SAM" id="MobiDB-lite"/>
    </source>
</evidence>
<dbReference type="RefSeq" id="WP_011304094.1">
    <property type="nucleotide sequence ID" value="NC_007353.2"/>
</dbReference>
<feature type="domain" description="Large polyvalent protein-associated" evidence="4">
    <location>
        <begin position="419"/>
        <end position="507"/>
    </location>
</feature>